<dbReference type="SUPFAM" id="SSF47923">
    <property type="entry name" value="Ypt/Rab-GAP domain of gyp1p"/>
    <property type="match status" value="1"/>
</dbReference>
<dbReference type="InterPro" id="IPR000195">
    <property type="entry name" value="Rab-GAP-TBC_dom"/>
</dbReference>
<dbReference type="PANTHER" id="PTHR16110">
    <property type="entry name" value="TBC1 DOMAIN FAMILY MEMBER 19"/>
    <property type="match status" value="1"/>
</dbReference>
<dbReference type="InterPro" id="IPR042507">
    <property type="entry name" value="TBC1D19"/>
</dbReference>
<feature type="compositionally biased region" description="Polar residues" evidence="1">
    <location>
        <begin position="43"/>
        <end position="61"/>
    </location>
</feature>
<dbReference type="Gene3D" id="1.10.472.80">
    <property type="entry name" value="Ypt/Rab-GAP domain of gyp1p, domain 3"/>
    <property type="match status" value="1"/>
</dbReference>
<organism evidence="3 4">
    <name type="scientific">Symbiodinium necroappetens</name>
    <dbReference type="NCBI Taxonomy" id="1628268"/>
    <lineage>
        <taxon>Eukaryota</taxon>
        <taxon>Sar</taxon>
        <taxon>Alveolata</taxon>
        <taxon>Dinophyceae</taxon>
        <taxon>Suessiales</taxon>
        <taxon>Symbiodiniaceae</taxon>
        <taxon>Symbiodinium</taxon>
    </lineage>
</organism>
<evidence type="ECO:0000313" key="3">
    <source>
        <dbReference type="EMBL" id="CAE7826753.1"/>
    </source>
</evidence>
<dbReference type="EMBL" id="CAJNJA010047819">
    <property type="protein sequence ID" value="CAE7826753.1"/>
    <property type="molecule type" value="Genomic_DNA"/>
</dbReference>
<protein>
    <submittedName>
        <fullName evidence="3">TBC1D19 protein</fullName>
    </submittedName>
</protein>
<accession>A0A812ZFP5</accession>
<dbReference type="PANTHER" id="PTHR16110:SF1">
    <property type="entry name" value="TBC1 DOMAIN FAMILY MEMBER 19"/>
    <property type="match status" value="1"/>
</dbReference>
<keyword evidence="4" id="KW-1185">Reference proteome</keyword>
<dbReference type="Proteomes" id="UP000601435">
    <property type="component" value="Unassembled WGS sequence"/>
</dbReference>
<gene>
    <name evidence="3" type="primary">TBC1D19</name>
    <name evidence="3" type="ORF">SNEC2469_LOCUS24665</name>
</gene>
<proteinExistence type="predicted"/>
<feature type="region of interest" description="Disordered" evidence="1">
    <location>
        <begin position="39"/>
        <end position="71"/>
    </location>
</feature>
<dbReference type="OrthoDB" id="10249775at2759"/>
<dbReference type="Pfam" id="PF00566">
    <property type="entry name" value="RabGAP-TBC"/>
    <property type="match status" value="1"/>
</dbReference>
<reference evidence="3" key="1">
    <citation type="submission" date="2021-02" db="EMBL/GenBank/DDBJ databases">
        <authorList>
            <person name="Dougan E. K."/>
            <person name="Rhodes N."/>
            <person name="Thang M."/>
            <person name="Chan C."/>
        </authorList>
    </citation>
    <scope>NUCLEOTIDE SEQUENCE</scope>
</reference>
<dbReference type="AlphaFoldDB" id="A0A812ZFP5"/>
<name>A0A812ZFP5_9DINO</name>
<evidence type="ECO:0000313" key="4">
    <source>
        <dbReference type="Proteomes" id="UP000601435"/>
    </source>
</evidence>
<dbReference type="PROSITE" id="PS50086">
    <property type="entry name" value="TBC_RABGAP"/>
    <property type="match status" value="1"/>
</dbReference>
<sequence length="492" mass="53714">MDEPTPTDSAIAFARRTWADVLTSRLNGLAKDQRQAFLRRRQSINASPRSTNRACSASPRSASVGGRRDDEEVSTRHIVDLAALYKLITRDLRTFSHASRLLKRAEGTALGVQLSVPTLDALRLRFAELAPGHAHLGVPDPADSAATARLEPSLRGFNLEEAGPRLEARRRRLATQLLGTAYPAELQIFARFGVPPSMRREVWSSIMGVTESTGTAALQTGGSRRQEAAKGINEWEWLTDDVLRLDVSEHCANDVSYFPFDEIAEALVLALSRDPQISSMCESGPPQVPIVIPAPDSADATVSNEVSEGTLTVPPSGVVPFKGFSNYACPFAFLADRLETAYPLFRAFYCRVLCNLHTISNRPETLLHLCALFESLAEATAPRAAQHVKQLAVDSAPLRFAFHWIVTGFAGCLPAEQLLHLWDRLLGFDSPVLVPILAAAIFAFRARLVLGARRLEEVQLLFADISCIKVVPLLQAFLFGDELGSGAVLAAR</sequence>
<dbReference type="InterPro" id="IPR035969">
    <property type="entry name" value="Rab-GAP_TBC_sf"/>
</dbReference>
<feature type="domain" description="Rab-GAP TBC" evidence="2">
    <location>
        <begin position="193"/>
        <end position="429"/>
    </location>
</feature>
<comment type="caution">
    <text evidence="3">The sequence shown here is derived from an EMBL/GenBank/DDBJ whole genome shotgun (WGS) entry which is preliminary data.</text>
</comment>
<evidence type="ECO:0000256" key="1">
    <source>
        <dbReference type="SAM" id="MobiDB-lite"/>
    </source>
</evidence>
<evidence type="ECO:0000259" key="2">
    <source>
        <dbReference type="PROSITE" id="PS50086"/>
    </source>
</evidence>